<dbReference type="Proteomes" id="UP000660668">
    <property type="component" value="Unassembled WGS sequence"/>
</dbReference>
<organism evidence="1 2">
    <name type="scientific">Nocardioides agariphilus</name>
    <dbReference type="NCBI Taxonomy" id="433664"/>
    <lineage>
        <taxon>Bacteria</taxon>
        <taxon>Bacillati</taxon>
        <taxon>Actinomycetota</taxon>
        <taxon>Actinomycetes</taxon>
        <taxon>Propionibacteriales</taxon>
        <taxon>Nocardioidaceae</taxon>
        <taxon>Nocardioides</taxon>
    </lineage>
</organism>
<dbReference type="AlphaFoldDB" id="A0A930YJ59"/>
<evidence type="ECO:0000313" key="2">
    <source>
        <dbReference type="Proteomes" id="UP000660668"/>
    </source>
</evidence>
<dbReference type="Pfam" id="PF24830">
    <property type="entry name" value="DUF7714"/>
    <property type="match status" value="1"/>
</dbReference>
<dbReference type="RefSeq" id="WP_194698570.1">
    <property type="nucleotide sequence ID" value="NZ_JADKPO010000050.1"/>
</dbReference>
<protein>
    <submittedName>
        <fullName evidence="1">Uncharacterized protein</fullName>
    </submittedName>
</protein>
<gene>
    <name evidence="1" type="ORF">ISU10_21850</name>
</gene>
<sequence>MTEPAGTLRRNVVPGAYRGVAVSSVECDLDEESLRRHFIGREAYRRTRFIVVRHGSQTAVVAVQKASVEPLFSAITGLQLLVGAADCVYLEDPHVDTAIPSALAQAATSRAPDKRGAVVQGRYGHVSFIIDPSPLRITVREVTPPYPPKLLDQVGRVLALAEHLPPIELVPDVVELEDLARSRRSESYLLPCRGGGVAVEGATTDYLDEHPDRREWTLIGCERSQQIHEWFYGERAPQVDICPRKRTGGTGAILAKCCLLETHIEVDDGRVVVPWGASLAQISEALTTLAHKWEPTWAPA</sequence>
<evidence type="ECO:0000313" key="1">
    <source>
        <dbReference type="EMBL" id="MBF4770426.1"/>
    </source>
</evidence>
<name>A0A930YJ59_9ACTN</name>
<dbReference type="InterPro" id="IPR056131">
    <property type="entry name" value="DUF7714"/>
</dbReference>
<accession>A0A930YJ59</accession>
<dbReference type="EMBL" id="JADKPO010000050">
    <property type="protein sequence ID" value="MBF4770426.1"/>
    <property type="molecule type" value="Genomic_DNA"/>
</dbReference>
<proteinExistence type="predicted"/>
<keyword evidence="2" id="KW-1185">Reference proteome</keyword>
<reference evidence="1" key="1">
    <citation type="submission" date="2020-11" db="EMBL/GenBank/DDBJ databases">
        <title>Nocardioides cynanchi sp. nov., isolated from soil of rhizosphere of Cynanchum wilfordii.</title>
        <authorList>
            <person name="Lee J.-S."/>
            <person name="Suh M.K."/>
            <person name="Kim J.-S."/>
        </authorList>
    </citation>
    <scope>NUCLEOTIDE SEQUENCE</scope>
    <source>
        <strain evidence="1">KCTC 19276</strain>
    </source>
</reference>
<comment type="caution">
    <text evidence="1">The sequence shown here is derived from an EMBL/GenBank/DDBJ whole genome shotgun (WGS) entry which is preliminary data.</text>
</comment>